<dbReference type="RefSeq" id="WP_132169496.1">
    <property type="nucleotide sequence ID" value="NZ_SMKX01000055.1"/>
</dbReference>
<dbReference type="Proteomes" id="UP000295124">
    <property type="component" value="Unassembled WGS sequence"/>
</dbReference>
<protein>
    <recommendedName>
        <fullName evidence="3">DUF3558 domain-containing protein</fullName>
    </recommendedName>
</protein>
<evidence type="ECO:0000313" key="1">
    <source>
        <dbReference type="EMBL" id="TDD58284.1"/>
    </source>
</evidence>
<sequence>MGLVNRSAPGIAAVVTALLLGVTACGNDAGASVRPAAAPAAVAEQPAPSALAGLVALPAGYIADPKNTTGPFTTETYLANYSAEPALDRALLLNAGFATGYRATRLSPDKKKRYVIQLFKAANPAKAKILQAGLWRQETRDHPFQVPGALSNAHAAYDAGTEKTEAIAEASFTAGNLVALLSVRQSAPLNTPITPDTALITTQVALQHTRLTSKSS</sequence>
<dbReference type="OrthoDB" id="3824848at2"/>
<dbReference type="PROSITE" id="PS51257">
    <property type="entry name" value="PROKAR_LIPOPROTEIN"/>
    <property type="match status" value="1"/>
</dbReference>
<evidence type="ECO:0008006" key="3">
    <source>
        <dbReference type="Google" id="ProtNLM"/>
    </source>
</evidence>
<proteinExistence type="predicted"/>
<name>A0A4R4ZKF9_9ACTN</name>
<keyword evidence="2" id="KW-1185">Reference proteome</keyword>
<reference evidence="1 2" key="1">
    <citation type="submission" date="2019-03" db="EMBL/GenBank/DDBJ databases">
        <title>Draft genome sequences of novel Actinobacteria.</title>
        <authorList>
            <person name="Sahin N."/>
            <person name="Ay H."/>
            <person name="Saygin H."/>
        </authorList>
    </citation>
    <scope>NUCLEOTIDE SEQUENCE [LARGE SCALE GENOMIC DNA]</scope>
    <source>
        <strain evidence="1 2">JCM 13523</strain>
    </source>
</reference>
<evidence type="ECO:0000313" key="2">
    <source>
        <dbReference type="Proteomes" id="UP000295124"/>
    </source>
</evidence>
<organism evidence="1 2">
    <name type="scientific">Kribbella antibiotica</name>
    <dbReference type="NCBI Taxonomy" id="190195"/>
    <lineage>
        <taxon>Bacteria</taxon>
        <taxon>Bacillati</taxon>
        <taxon>Actinomycetota</taxon>
        <taxon>Actinomycetes</taxon>
        <taxon>Propionibacteriales</taxon>
        <taxon>Kribbellaceae</taxon>
        <taxon>Kribbella</taxon>
    </lineage>
</organism>
<dbReference type="AlphaFoldDB" id="A0A4R4ZKF9"/>
<gene>
    <name evidence="1" type="ORF">E1263_19920</name>
</gene>
<dbReference type="EMBL" id="SMKX01000055">
    <property type="protein sequence ID" value="TDD58284.1"/>
    <property type="molecule type" value="Genomic_DNA"/>
</dbReference>
<comment type="caution">
    <text evidence="1">The sequence shown here is derived from an EMBL/GenBank/DDBJ whole genome shotgun (WGS) entry which is preliminary data.</text>
</comment>
<accession>A0A4R4ZKF9</accession>